<keyword evidence="2" id="KW-1185">Reference proteome</keyword>
<dbReference type="GO" id="GO:0006508">
    <property type="term" value="P:proteolysis"/>
    <property type="evidence" value="ECO:0007669"/>
    <property type="project" value="InterPro"/>
</dbReference>
<dbReference type="SUPFAM" id="SSF51556">
    <property type="entry name" value="Metallo-dependent hydrolases"/>
    <property type="match status" value="1"/>
</dbReference>
<dbReference type="InterPro" id="IPR008257">
    <property type="entry name" value="Pept_M19"/>
</dbReference>
<dbReference type="EMBL" id="JGYN01000005">
    <property type="protein sequence ID" value="KFI52462.1"/>
    <property type="molecule type" value="Genomic_DNA"/>
</dbReference>
<keyword evidence="1" id="KW-0224">Dipeptidase</keyword>
<accession>A0A087A112</accession>
<evidence type="ECO:0000313" key="1">
    <source>
        <dbReference type="EMBL" id="KFI52462.1"/>
    </source>
</evidence>
<dbReference type="AlphaFoldDB" id="A0A087A112"/>
<gene>
    <name evidence="1" type="ORF">BBIA_0886</name>
</gene>
<dbReference type="PANTHER" id="PTHR10443:SF12">
    <property type="entry name" value="DIPEPTIDASE"/>
    <property type="match status" value="1"/>
</dbReference>
<reference evidence="1 2" key="1">
    <citation type="submission" date="2014-03" db="EMBL/GenBank/DDBJ databases">
        <title>Genomics of Bifidobacteria.</title>
        <authorList>
            <person name="Ventura M."/>
            <person name="Milani C."/>
            <person name="Lugli G.A."/>
        </authorList>
    </citation>
    <scope>NUCLEOTIDE SEQUENCE [LARGE SCALE GENOMIC DNA]</scope>
    <source>
        <strain evidence="1 2">DSM 23969</strain>
    </source>
</reference>
<dbReference type="STRING" id="1437608.GCA_000771645_01497"/>
<sequence>MTNPIIPVFDGHNDLPWEARENRGYSVEGIDQELPQTLHTDIPKLRRGGYLAQYWSAYVHSDYAGGDAVVATLEQIDFVHRMCARYPEAFKLATTADDVRAAQAEGRIASLIGIEGGHQIANNLAVLREYARLGVRYMTLTWNNTNEFADAAVGEHKWNGLNDRGREIVREMNRIGMIVDLSHVSADTMRDALDASQFPVMFSHSSCYSVNPHPRNVPEDVQRKLADNGGVQMITAVPGFVSAAVHEWIAAGEQGPRPAVSVKDVADHVEAARDVMGVDHIGVGGDYDGTGTMPTGMEDVGCYQNLFDELRSRGWSEEDLNKLGWKNALRVLEANDATYKAFMAAGE</sequence>
<keyword evidence="1" id="KW-0645">Protease</keyword>
<comment type="caution">
    <text evidence="1">The sequence shown here is derived from an EMBL/GenBank/DDBJ whole genome shotgun (WGS) entry which is preliminary data.</text>
</comment>
<dbReference type="Proteomes" id="UP000029108">
    <property type="component" value="Unassembled WGS sequence"/>
</dbReference>
<name>A0A087A112_9BIFI</name>
<dbReference type="eggNOG" id="COG2355">
    <property type="taxonomic scope" value="Bacteria"/>
</dbReference>
<evidence type="ECO:0000313" key="2">
    <source>
        <dbReference type="Proteomes" id="UP000029108"/>
    </source>
</evidence>
<dbReference type="InterPro" id="IPR032466">
    <property type="entry name" value="Metal_Hydrolase"/>
</dbReference>
<dbReference type="Gene3D" id="3.20.20.140">
    <property type="entry name" value="Metal-dependent hydrolases"/>
    <property type="match status" value="1"/>
</dbReference>
<organism evidence="1 2">
    <name type="scientific">Bifidobacterium biavatii DSM 23969</name>
    <dbReference type="NCBI Taxonomy" id="1437608"/>
    <lineage>
        <taxon>Bacteria</taxon>
        <taxon>Bacillati</taxon>
        <taxon>Actinomycetota</taxon>
        <taxon>Actinomycetes</taxon>
        <taxon>Bifidobacteriales</taxon>
        <taxon>Bifidobacteriaceae</taxon>
        <taxon>Bifidobacterium</taxon>
    </lineage>
</organism>
<dbReference type="GO" id="GO:0070573">
    <property type="term" value="F:metallodipeptidase activity"/>
    <property type="evidence" value="ECO:0007669"/>
    <property type="project" value="InterPro"/>
</dbReference>
<proteinExistence type="predicted"/>
<dbReference type="PROSITE" id="PS51365">
    <property type="entry name" value="RENAL_DIPEPTIDASE_2"/>
    <property type="match status" value="1"/>
</dbReference>
<dbReference type="PANTHER" id="PTHR10443">
    <property type="entry name" value="MICROSOMAL DIPEPTIDASE"/>
    <property type="match status" value="1"/>
</dbReference>
<protein>
    <submittedName>
        <fullName evidence="1">Membrane dipeptidase family M10</fullName>
        <ecNumber evidence="1">3.4.13.19</ecNumber>
    </submittedName>
</protein>
<keyword evidence="1" id="KW-0378">Hydrolase</keyword>
<dbReference type="EC" id="3.4.13.19" evidence="1"/>
<dbReference type="Pfam" id="PF01244">
    <property type="entry name" value="Peptidase_M19"/>
    <property type="match status" value="1"/>
</dbReference>
<dbReference type="OrthoDB" id="9804920at2"/>
<dbReference type="RefSeq" id="WP_033492349.1">
    <property type="nucleotide sequence ID" value="NZ_JDUU01000003.1"/>
</dbReference>
<dbReference type="CDD" id="cd01301">
    <property type="entry name" value="rDP_like"/>
    <property type="match status" value="1"/>
</dbReference>